<dbReference type="Pfam" id="PF03466">
    <property type="entry name" value="LysR_substrate"/>
    <property type="match status" value="1"/>
</dbReference>
<accession>A0ABV1NMJ8</accession>
<dbReference type="InterPro" id="IPR005119">
    <property type="entry name" value="LysR_subst-bd"/>
</dbReference>
<dbReference type="CDD" id="cd08422">
    <property type="entry name" value="PBP2_CrgA_like"/>
    <property type="match status" value="1"/>
</dbReference>
<evidence type="ECO:0000256" key="2">
    <source>
        <dbReference type="ARBA" id="ARBA00023015"/>
    </source>
</evidence>
<dbReference type="EMBL" id="JBEGDD010000002">
    <property type="protein sequence ID" value="MEQ7154323.1"/>
    <property type="molecule type" value="Genomic_DNA"/>
</dbReference>
<dbReference type="RefSeq" id="WP_349683493.1">
    <property type="nucleotide sequence ID" value="NZ_JBEGDD010000002.1"/>
</dbReference>
<gene>
    <name evidence="6" type="ORF">ABN401_03755</name>
</gene>
<feature type="domain" description="HTH lysR-type" evidence="5">
    <location>
        <begin position="1"/>
        <end position="59"/>
    </location>
</feature>
<keyword evidence="2" id="KW-0805">Transcription regulation</keyword>
<evidence type="ECO:0000259" key="5">
    <source>
        <dbReference type="PROSITE" id="PS50931"/>
    </source>
</evidence>
<dbReference type="InterPro" id="IPR036390">
    <property type="entry name" value="WH_DNA-bd_sf"/>
</dbReference>
<sequence length="296" mass="31612">MDRLSALRLFVRAVESGSFSRAGRDAGLSQSAASRSIAALEADLGARLLMRTTRRLSVTEAGQRVYEQAQRLLEEDAALVEAAAGADREPVGRLRVSTSIAFATAEVAPHVDAFLKAWPRLRLDIAATDARIDAVAEGVDLILRLGPLTDSSLTGRRLGTYERWLVASPAVVQALDGEAPLEDRLNGRCVVFSGSTLGQKWRLTGPAGVVEMEPSGTLSAAAGAVVLSLAVQGAGVALMPSFAVARDIADGRLVRVAPDWSGPPTPVAALWTHRDLPRKARLFLDHLTPRLRLDER</sequence>
<keyword evidence="7" id="KW-1185">Reference proteome</keyword>
<keyword evidence="4" id="KW-0804">Transcription</keyword>
<dbReference type="PRINTS" id="PR00039">
    <property type="entry name" value="HTHLYSR"/>
</dbReference>
<proteinExistence type="inferred from homology"/>
<dbReference type="InterPro" id="IPR058163">
    <property type="entry name" value="LysR-type_TF_proteobact-type"/>
</dbReference>
<dbReference type="InterPro" id="IPR036388">
    <property type="entry name" value="WH-like_DNA-bd_sf"/>
</dbReference>
<evidence type="ECO:0000313" key="7">
    <source>
        <dbReference type="Proteomes" id="UP001445732"/>
    </source>
</evidence>
<organism evidence="6 7">
    <name type="scientific">Brevundimonas aurifodinae</name>
    <dbReference type="NCBI Taxonomy" id="1508312"/>
    <lineage>
        <taxon>Bacteria</taxon>
        <taxon>Pseudomonadati</taxon>
        <taxon>Pseudomonadota</taxon>
        <taxon>Alphaproteobacteria</taxon>
        <taxon>Caulobacterales</taxon>
        <taxon>Caulobacteraceae</taxon>
        <taxon>Brevundimonas</taxon>
    </lineage>
</organism>
<dbReference type="Pfam" id="PF00126">
    <property type="entry name" value="HTH_1"/>
    <property type="match status" value="1"/>
</dbReference>
<dbReference type="PANTHER" id="PTHR30537:SF5">
    <property type="entry name" value="HTH-TYPE TRANSCRIPTIONAL ACTIVATOR TTDR-RELATED"/>
    <property type="match status" value="1"/>
</dbReference>
<comment type="similarity">
    <text evidence="1">Belongs to the LysR transcriptional regulatory family.</text>
</comment>
<dbReference type="SUPFAM" id="SSF53850">
    <property type="entry name" value="Periplasmic binding protein-like II"/>
    <property type="match status" value="1"/>
</dbReference>
<name>A0ABV1NMJ8_9CAUL</name>
<evidence type="ECO:0000256" key="4">
    <source>
        <dbReference type="ARBA" id="ARBA00023163"/>
    </source>
</evidence>
<evidence type="ECO:0000256" key="3">
    <source>
        <dbReference type="ARBA" id="ARBA00023125"/>
    </source>
</evidence>
<protein>
    <submittedName>
        <fullName evidence="6">LysR family transcriptional regulator</fullName>
    </submittedName>
</protein>
<reference evidence="6 7" key="1">
    <citation type="submission" date="2024-06" db="EMBL/GenBank/DDBJ databases">
        <title>Brevundimonas sp. C11.</title>
        <authorList>
            <person name="Maltman C."/>
        </authorList>
    </citation>
    <scope>NUCLEOTIDE SEQUENCE [LARGE SCALE GENOMIC DNA]</scope>
    <source>
        <strain evidence="6 7">C11</strain>
    </source>
</reference>
<dbReference type="SUPFAM" id="SSF46785">
    <property type="entry name" value="Winged helix' DNA-binding domain"/>
    <property type="match status" value="1"/>
</dbReference>
<dbReference type="PROSITE" id="PS50931">
    <property type="entry name" value="HTH_LYSR"/>
    <property type="match status" value="1"/>
</dbReference>
<keyword evidence="3" id="KW-0238">DNA-binding</keyword>
<dbReference type="Proteomes" id="UP001445732">
    <property type="component" value="Unassembled WGS sequence"/>
</dbReference>
<dbReference type="Gene3D" id="1.10.10.10">
    <property type="entry name" value="Winged helix-like DNA-binding domain superfamily/Winged helix DNA-binding domain"/>
    <property type="match status" value="1"/>
</dbReference>
<evidence type="ECO:0000256" key="1">
    <source>
        <dbReference type="ARBA" id="ARBA00009437"/>
    </source>
</evidence>
<evidence type="ECO:0000313" key="6">
    <source>
        <dbReference type="EMBL" id="MEQ7154323.1"/>
    </source>
</evidence>
<dbReference type="Gene3D" id="3.40.190.290">
    <property type="match status" value="1"/>
</dbReference>
<comment type="caution">
    <text evidence="6">The sequence shown here is derived from an EMBL/GenBank/DDBJ whole genome shotgun (WGS) entry which is preliminary data.</text>
</comment>
<dbReference type="InterPro" id="IPR000847">
    <property type="entry name" value="LysR_HTH_N"/>
</dbReference>
<dbReference type="PANTHER" id="PTHR30537">
    <property type="entry name" value="HTH-TYPE TRANSCRIPTIONAL REGULATOR"/>
    <property type="match status" value="1"/>
</dbReference>